<keyword evidence="2 3" id="KW-0732">Signal</keyword>
<dbReference type="Pfam" id="PF13458">
    <property type="entry name" value="Peripla_BP_6"/>
    <property type="match status" value="1"/>
</dbReference>
<evidence type="ECO:0000313" key="5">
    <source>
        <dbReference type="EMBL" id="PAT36829.1"/>
    </source>
</evidence>
<dbReference type="EMBL" id="NSJB01000006">
    <property type="protein sequence ID" value="PAT36829.1"/>
    <property type="molecule type" value="Genomic_DNA"/>
</dbReference>
<dbReference type="PANTHER" id="PTHR30483">
    <property type="entry name" value="LEUCINE-SPECIFIC-BINDING PROTEIN"/>
    <property type="match status" value="1"/>
</dbReference>
<gene>
    <name evidence="5" type="ORF">CK625_09055</name>
</gene>
<dbReference type="CDD" id="cd06333">
    <property type="entry name" value="PBP1_ABC_RPA1789-like"/>
    <property type="match status" value="1"/>
</dbReference>
<comment type="similarity">
    <text evidence="1">Belongs to the leucine-binding protein family.</text>
</comment>
<evidence type="ECO:0000256" key="3">
    <source>
        <dbReference type="SAM" id="SignalP"/>
    </source>
</evidence>
<feature type="chain" id="PRO_5013172184" evidence="3">
    <location>
        <begin position="27"/>
        <end position="386"/>
    </location>
</feature>
<evidence type="ECO:0000256" key="1">
    <source>
        <dbReference type="ARBA" id="ARBA00010062"/>
    </source>
</evidence>
<dbReference type="RefSeq" id="WP_095539996.1">
    <property type="nucleotide sequence ID" value="NZ_NSJB01000006.1"/>
</dbReference>
<dbReference type="AlphaFoldDB" id="A0A2A2AGV9"/>
<dbReference type="Gene3D" id="3.40.50.2300">
    <property type="match status" value="2"/>
</dbReference>
<keyword evidence="6" id="KW-1185">Reference proteome</keyword>
<dbReference type="InterPro" id="IPR028082">
    <property type="entry name" value="Peripla_BP_I"/>
</dbReference>
<comment type="caution">
    <text evidence="5">The sequence shown here is derived from an EMBL/GenBank/DDBJ whole genome shotgun (WGS) entry which is preliminary data.</text>
</comment>
<dbReference type="InterPro" id="IPR028081">
    <property type="entry name" value="Leu-bd"/>
</dbReference>
<dbReference type="PANTHER" id="PTHR30483:SF38">
    <property type="entry name" value="BLR7848 PROTEIN"/>
    <property type="match status" value="1"/>
</dbReference>
<dbReference type="InterPro" id="IPR051010">
    <property type="entry name" value="BCAA_transport"/>
</dbReference>
<feature type="signal peptide" evidence="3">
    <location>
        <begin position="1"/>
        <end position="26"/>
    </location>
</feature>
<accession>A0A2A2AGV9</accession>
<dbReference type="Proteomes" id="UP000218054">
    <property type="component" value="Unassembled WGS sequence"/>
</dbReference>
<protein>
    <submittedName>
        <fullName evidence="5">Branched-chain amino acid ABC transporter substrate-binding protein</fullName>
    </submittedName>
</protein>
<organism evidence="5 6">
    <name type="scientific">Vandammella animalimorsus</name>
    <dbReference type="NCBI Taxonomy" id="2029117"/>
    <lineage>
        <taxon>Bacteria</taxon>
        <taxon>Pseudomonadati</taxon>
        <taxon>Pseudomonadota</taxon>
        <taxon>Betaproteobacteria</taxon>
        <taxon>Burkholderiales</taxon>
        <taxon>Comamonadaceae</taxon>
        <taxon>Vandammella</taxon>
    </lineage>
</organism>
<dbReference type="SUPFAM" id="SSF53822">
    <property type="entry name" value="Periplasmic binding protein-like I"/>
    <property type="match status" value="1"/>
</dbReference>
<feature type="domain" description="Leucine-binding protein" evidence="4">
    <location>
        <begin position="30"/>
        <end position="362"/>
    </location>
</feature>
<evidence type="ECO:0000256" key="2">
    <source>
        <dbReference type="ARBA" id="ARBA00022729"/>
    </source>
</evidence>
<proteinExistence type="inferred from homology"/>
<sequence length="386" mass="40423">MKRRTLIAVAAATCLTVGLAGGQALAQGAPVVVGVSISSTGPAASLGIPEKQSIELMPKTLGGQPVKYVVLDDATDPSQAAKNARRLVESDQADVIIGSSAVPPSLAIAEVASHSKTPQIALAPFAPKPEHLPWVFPLPQSVDVMGSAVFDDMKAKGFKTVAFIGFADAWGEAWLKALQAREQAGDFKIVASERYGRSDTSVTAQTLKISAARPDAVLIGASGSPASLPMRALHERGYKGQIYQTHGIANNDYLRVAGKASQGAILPSGPVLVVEQLDDAHPSKAAGAAYVKLYEDKYGAGSRNNFGAYAWDAYLLLDNAVAKAATSAQPGTAEFRQALRDALENVSELAVTHGVISMSPGNHSGFDARSRVLLEVDQGGWKLRSQ</sequence>
<evidence type="ECO:0000313" key="6">
    <source>
        <dbReference type="Proteomes" id="UP000218054"/>
    </source>
</evidence>
<name>A0A2A2AGV9_9BURK</name>
<reference evidence="5 6" key="1">
    <citation type="submission" date="2017-08" db="EMBL/GenBank/DDBJ databases">
        <title>WGS of Clinical strains of the CDC Group NO-1 linked to zoonotic infections in humans.</title>
        <authorList>
            <person name="Bernier A.-M."/>
            <person name="Bernard K."/>
        </authorList>
    </citation>
    <scope>NUCLEOTIDE SEQUENCE [LARGE SCALE GENOMIC DNA]</scope>
    <source>
        <strain evidence="5 6">NML00-0135</strain>
    </source>
</reference>
<evidence type="ECO:0000259" key="4">
    <source>
        <dbReference type="Pfam" id="PF13458"/>
    </source>
</evidence>